<dbReference type="Proteomes" id="UP000527355">
    <property type="component" value="Unassembled WGS sequence"/>
</dbReference>
<accession>A0A7J7ZXR8</accession>
<evidence type="ECO:0000313" key="2">
    <source>
        <dbReference type="EMBL" id="KAF6378656.1"/>
    </source>
</evidence>
<evidence type="ECO:0000313" key="3">
    <source>
        <dbReference type="Proteomes" id="UP000527355"/>
    </source>
</evidence>
<comment type="caution">
    <text evidence="2">The sequence shown here is derived from an EMBL/GenBank/DDBJ whole genome shotgun (WGS) entry which is preliminary data.</text>
</comment>
<dbReference type="AlphaFoldDB" id="A0A7J7ZXR8"/>
<gene>
    <name evidence="2" type="ORF">mMyoMyo1_009587</name>
</gene>
<proteinExistence type="predicted"/>
<reference evidence="2 3" key="1">
    <citation type="journal article" date="2020" name="Nature">
        <title>Six reference-quality genomes reveal evolution of bat adaptations.</title>
        <authorList>
            <person name="Jebb D."/>
            <person name="Huang Z."/>
            <person name="Pippel M."/>
            <person name="Hughes G.M."/>
            <person name="Lavrichenko K."/>
            <person name="Devanna P."/>
            <person name="Winkler S."/>
            <person name="Jermiin L.S."/>
            <person name="Skirmuntt E.C."/>
            <person name="Katzourakis A."/>
            <person name="Burkitt-Gray L."/>
            <person name="Ray D.A."/>
            <person name="Sullivan K.A.M."/>
            <person name="Roscito J.G."/>
            <person name="Kirilenko B.M."/>
            <person name="Davalos L.M."/>
            <person name="Corthals A.P."/>
            <person name="Power M.L."/>
            <person name="Jones G."/>
            <person name="Ransome R.D."/>
            <person name="Dechmann D.K.N."/>
            <person name="Locatelli A.G."/>
            <person name="Puechmaille S.J."/>
            <person name="Fedrigo O."/>
            <person name="Jarvis E.D."/>
            <person name="Hiller M."/>
            <person name="Vernes S.C."/>
            <person name="Myers E.W."/>
            <person name="Teeling E.C."/>
        </authorList>
    </citation>
    <scope>NUCLEOTIDE SEQUENCE [LARGE SCALE GENOMIC DNA]</scope>
    <source>
        <strain evidence="2">MMyoMyo1</strain>
        <tissue evidence="2">Flight muscle</tissue>
    </source>
</reference>
<sequence>MARTTGLPLGPRGKGAQAVEPDTVGSRTASREEQRQTGKLSSSDCRAQGPRNREAPLPLLSGGHRSWCPSWKSGPPSSWKYPGAEAISSPTMPFAPTVPAVPRDLCWPMTLSRSDTCHCQGEAVRSPHSSLSWAAMTMEGSGWCSWEAGLLSAWVPR</sequence>
<evidence type="ECO:0000256" key="1">
    <source>
        <dbReference type="SAM" id="MobiDB-lite"/>
    </source>
</evidence>
<keyword evidence="3" id="KW-1185">Reference proteome</keyword>
<organism evidence="2 3">
    <name type="scientific">Myotis myotis</name>
    <name type="common">Greater mouse-eared bat</name>
    <name type="synonym">Vespertilio myotis</name>
    <dbReference type="NCBI Taxonomy" id="51298"/>
    <lineage>
        <taxon>Eukaryota</taxon>
        <taxon>Metazoa</taxon>
        <taxon>Chordata</taxon>
        <taxon>Craniata</taxon>
        <taxon>Vertebrata</taxon>
        <taxon>Euteleostomi</taxon>
        <taxon>Mammalia</taxon>
        <taxon>Eutheria</taxon>
        <taxon>Laurasiatheria</taxon>
        <taxon>Chiroptera</taxon>
        <taxon>Yangochiroptera</taxon>
        <taxon>Vespertilionidae</taxon>
        <taxon>Myotis</taxon>
    </lineage>
</organism>
<dbReference type="EMBL" id="JABWUV010000002">
    <property type="protein sequence ID" value="KAF6378656.1"/>
    <property type="molecule type" value="Genomic_DNA"/>
</dbReference>
<protein>
    <submittedName>
        <fullName evidence="2">Uncharacterized protein</fullName>
    </submittedName>
</protein>
<name>A0A7J7ZXR8_MYOMY</name>
<feature type="region of interest" description="Disordered" evidence="1">
    <location>
        <begin position="1"/>
        <end position="60"/>
    </location>
</feature>